<evidence type="ECO:0000313" key="2">
    <source>
        <dbReference type="Proteomes" id="UP000085678"/>
    </source>
</evidence>
<dbReference type="GeneID" id="106172257"/>
<keyword evidence="1" id="KW-0732">Signal</keyword>
<feature type="signal peptide" evidence="1">
    <location>
        <begin position="1"/>
        <end position="17"/>
    </location>
</feature>
<dbReference type="RefSeq" id="XP_013408344.1">
    <property type="nucleotide sequence ID" value="XM_013552890.1"/>
</dbReference>
<organism evidence="2 3">
    <name type="scientific">Lingula anatina</name>
    <name type="common">Brachiopod</name>
    <name type="synonym">Lingula unguis</name>
    <dbReference type="NCBI Taxonomy" id="7574"/>
    <lineage>
        <taxon>Eukaryota</taxon>
        <taxon>Metazoa</taxon>
        <taxon>Spiralia</taxon>
        <taxon>Lophotrochozoa</taxon>
        <taxon>Brachiopoda</taxon>
        <taxon>Linguliformea</taxon>
        <taxon>Lingulata</taxon>
        <taxon>Lingulida</taxon>
        <taxon>Linguloidea</taxon>
        <taxon>Lingulidae</taxon>
        <taxon>Lingula</taxon>
    </lineage>
</organism>
<dbReference type="AlphaFoldDB" id="A0A1S3JEM5"/>
<sequence>MTKLVLLLCVAVSCVLGTSNHPTATPPTSCCMPEQWEGQMVEIGAYVSDGHAGTFQGPITISYDKKGMRQVTVSKLSYSAGLQANMKIIQDFKGHMQYVINGNTCTKSPLTDAMTPNCIPDGAKYWGGFYIGGPDTQLPCNRWLYTSKGTNVSLTVTQQDCYPVLETEYGNTPRGGQMASIAFTSVRPGIQDPTVFDPPSICNKVSKEHPHHQLQGLHRRAMNILRR</sequence>
<dbReference type="KEGG" id="lak:106172257"/>
<reference evidence="3" key="1">
    <citation type="submission" date="2025-08" db="UniProtKB">
        <authorList>
            <consortium name="RefSeq"/>
        </authorList>
    </citation>
    <scope>IDENTIFICATION</scope>
    <source>
        <tissue evidence="3">Gonads</tissue>
    </source>
</reference>
<evidence type="ECO:0000256" key="1">
    <source>
        <dbReference type="SAM" id="SignalP"/>
    </source>
</evidence>
<dbReference type="GO" id="GO:0005764">
    <property type="term" value="C:lysosome"/>
    <property type="evidence" value="ECO:0007669"/>
    <property type="project" value="TreeGrafter"/>
</dbReference>
<dbReference type="STRING" id="7574.A0A1S3JEM5"/>
<keyword evidence="2" id="KW-1185">Reference proteome</keyword>
<dbReference type="GO" id="GO:0005576">
    <property type="term" value="C:extracellular region"/>
    <property type="evidence" value="ECO:0007669"/>
    <property type="project" value="InterPro"/>
</dbReference>
<name>A0A1S3JEM5_LINAN</name>
<dbReference type="InParanoid" id="A0A1S3JEM5"/>
<gene>
    <name evidence="3" type="primary">LOC106172257</name>
</gene>
<feature type="chain" id="PRO_5010373501" evidence="1">
    <location>
        <begin position="18"/>
        <end position="227"/>
    </location>
</feature>
<proteinExistence type="predicted"/>
<dbReference type="GO" id="GO:0005509">
    <property type="term" value="F:calcium ion binding"/>
    <property type="evidence" value="ECO:0007669"/>
    <property type="project" value="InterPro"/>
</dbReference>
<dbReference type="GO" id="GO:0007160">
    <property type="term" value="P:cell-matrix adhesion"/>
    <property type="evidence" value="ECO:0007669"/>
    <property type="project" value="InterPro"/>
</dbReference>
<dbReference type="PANTHER" id="PTHR10697:SF13">
    <property type="entry name" value="RICIN B LECTIN DOMAIN-CONTAINING PROTEIN"/>
    <property type="match status" value="1"/>
</dbReference>
<dbReference type="Pfam" id="PF00811">
    <property type="entry name" value="Ependymin"/>
    <property type="match status" value="1"/>
</dbReference>
<dbReference type="InterPro" id="IPR001299">
    <property type="entry name" value="Ependymin"/>
</dbReference>
<evidence type="ECO:0000313" key="3">
    <source>
        <dbReference type="RefSeq" id="XP_013408344.1"/>
    </source>
</evidence>
<protein>
    <submittedName>
        <fullName evidence="3">Mammalian ependymin-related protein 1-like</fullName>
    </submittedName>
</protein>
<dbReference type="Proteomes" id="UP000085678">
    <property type="component" value="Unplaced"/>
</dbReference>
<dbReference type="OrthoDB" id="10001248at2759"/>
<dbReference type="PANTHER" id="PTHR10697">
    <property type="entry name" value="MAMMALIAN EPENDYMIN-RELATED PROTEIN 1"/>
    <property type="match status" value="1"/>
</dbReference>
<accession>A0A1S3JEM5</accession>